<dbReference type="OMA" id="WRELMPV"/>
<feature type="transmembrane region" description="Helical" evidence="2">
    <location>
        <begin position="300"/>
        <end position="320"/>
    </location>
</feature>
<proteinExistence type="predicted"/>
<sequence length="456" mass="50999">PIRRVCVNILLFISISINKYSVMNLPLFQTKDINREALDEIISRNKFLVVPRLTSQKVFEELCPARGAYQQNRPCVVLVSEDLALISGLLNAASMQAKAQFTHVSRDTQADFTRALANAVGATGENSVIAVWRESPSGRAACELVADHWKGLEWDVHFLLERVDDIVGRGMKKLPYLATLPRLHDENTPNIIVRWYRALEDTLSEIWSEMRLIRWRELMPVLSLVFSVIFVLFGTFIINAFSDTPSSGRERERRQSPQSSSRPATSSHTPQQPGGENLELTELTGDLYSSYLGGLRPGHMTVLLVAMAPHHYLSVFASIMKPFSRNRYLHFGFVSLKKHADWVNAVLSAAGCESLPGCDPADITLRNAPVCVIAINPHRRYFCIMRSNLESRISQQASTASSSDPGNDKSAREQSAGISAGSLFRPEWALTGLDTWMERLFEGTLPRHYVSNLPGM</sequence>
<keyword evidence="2" id="KW-0812">Transmembrane</keyword>
<feature type="region of interest" description="Disordered" evidence="1">
    <location>
        <begin position="395"/>
        <end position="417"/>
    </location>
</feature>
<feature type="region of interest" description="Disordered" evidence="1">
    <location>
        <begin position="244"/>
        <end position="277"/>
    </location>
</feature>
<dbReference type="STRING" id="7757.ENSPMAP00000003345"/>
<reference evidence="3" key="1">
    <citation type="submission" date="2025-08" db="UniProtKB">
        <authorList>
            <consortium name="Ensembl"/>
        </authorList>
    </citation>
    <scope>IDENTIFICATION</scope>
</reference>
<dbReference type="GeneTree" id="ENSGT00940000155851"/>
<dbReference type="Ensembl" id="ENSPMAT00000003360.1">
    <property type="protein sequence ID" value="ENSPMAP00000003345.1"/>
    <property type="gene ID" value="ENSPMAG00000003075.1"/>
</dbReference>
<evidence type="ECO:0000256" key="1">
    <source>
        <dbReference type="SAM" id="MobiDB-lite"/>
    </source>
</evidence>
<dbReference type="HOGENOM" id="CLU_020140_1_0_1"/>
<feature type="compositionally biased region" description="Polar residues" evidence="1">
    <location>
        <begin position="395"/>
        <end position="405"/>
    </location>
</feature>
<organism evidence="3">
    <name type="scientific">Petromyzon marinus</name>
    <name type="common">Sea lamprey</name>
    <dbReference type="NCBI Taxonomy" id="7757"/>
    <lineage>
        <taxon>Eukaryota</taxon>
        <taxon>Metazoa</taxon>
        <taxon>Chordata</taxon>
        <taxon>Craniata</taxon>
        <taxon>Vertebrata</taxon>
        <taxon>Cyclostomata</taxon>
        <taxon>Hyperoartia</taxon>
        <taxon>Petromyzontiformes</taxon>
        <taxon>Petromyzontidae</taxon>
        <taxon>Petromyzon</taxon>
    </lineage>
</organism>
<keyword evidence="2" id="KW-1133">Transmembrane helix</keyword>
<reference evidence="3" key="2">
    <citation type="submission" date="2025-09" db="UniProtKB">
        <authorList>
            <consortium name="Ensembl"/>
        </authorList>
    </citation>
    <scope>IDENTIFICATION</scope>
</reference>
<dbReference type="InterPro" id="IPR052448">
    <property type="entry name" value="DnaJ_C16_autophagy_reg"/>
</dbReference>
<evidence type="ECO:0000313" key="3">
    <source>
        <dbReference type="Ensembl" id="ENSPMAP00000003345.1"/>
    </source>
</evidence>
<feature type="transmembrane region" description="Helical" evidence="2">
    <location>
        <begin position="218"/>
        <end position="241"/>
    </location>
</feature>
<evidence type="ECO:0000256" key="2">
    <source>
        <dbReference type="SAM" id="Phobius"/>
    </source>
</evidence>
<keyword evidence="2" id="KW-0472">Membrane</keyword>
<accession>S4RDR3</accession>
<dbReference type="PANTHER" id="PTHR44303:SF2">
    <property type="entry name" value="DNAJ HOMOLOG SUBFAMILY C MEMBER 16"/>
    <property type="match status" value="1"/>
</dbReference>
<name>S4RDR3_PETMA</name>
<protein>
    <submittedName>
        <fullName evidence="3">Uncharacterized protein</fullName>
    </submittedName>
</protein>
<feature type="compositionally biased region" description="Low complexity" evidence="1">
    <location>
        <begin position="256"/>
        <end position="267"/>
    </location>
</feature>
<dbReference type="PANTHER" id="PTHR44303">
    <property type="entry name" value="DNAJ HOMOLOG SUBFAMILY C MEMBER 16"/>
    <property type="match status" value="1"/>
</dbReference>
<dbReference type="AlphaFoldDB" id="S4RDR3"/>